<comment type="similarity">
    <text evidence="2 8 9">Belongs to the universal ribosomal protein uS5 family.</text>
</comment>
<dbReference type="Pfam" id="PF03719">
    <property type="entry name" value="Ribosomal_S5_C"/>
    <property type="match status" value="1"/>
</dbReference>
<keyword evidence="4 8" id="KW-0694">RNA-binding</keyword>
<dbReference type="PANTHER" id="PTHR48277">
    <property type="entry name" value="MITOCHONDRIAL RIBOSOMAL PROTEIN S5"/>
    <property type="match status" value="1"/>
</dbReference>
<reference evidence="11 12" key="1">
    <citation type="submission" date="2016-10" db="EMBL/GenBank/DDBJ databases">
        <title>Genome sequence of a sulfur-reducing bacterium Desulfurobacterium indicum K6013.</title>
        <authorList>
            <person name="Cao J."/>
            <person name="Shao Z."/>
            <person name="Alain K."/>
            <person name="Jebbar M."/>
        </authorList>
    </citation>
    <scope>NUCLEOTIDE SEQUENCE [LARGE SCALE GENOMIC DNA]</scope>
    <source>
        <strain evidence="11 12">K6013</strain>
    </source>
</reference>
<dbReference type="PANTHER" id="PTHR48277:SF1">
    <property type="entry name" value="MITOCHONDRIAL RIBOSOMAL PROTEIN S5"/>
    <property type="match status" value="1"/>
</dbReference>
<evidence type="ECO:0000256" key="1">
    <source>
        <dbReference type="ARBA" id="ARBA00003093"/>
    </source>
</evidence>
<comment type="function">
    <text evidence="8">With S4 and S12 plays an important role in translational accuracy.</text>
</comment>
<evidence type="ECO:0000256" key="4">
    <source>
        <dbReference type="ARBA" id="ARBA00022884"/>
    </source>
</evidence>
<dbReference type="FunFam" id="3.30.160.20:FF:000001">
    <property type="entry name" value="30S ribosomal protein S5"/>
    <property type="match status" value="1"/>
</dbReference>
<organism evidence="11 12">
    <name type="scientific">Desulfurobacterium indicum</name>
    <dbReference type="NCBI Taxonomy" id="1914305"/>
    <lineage>
        <taxon>Bacteria</taxon>
        <taxon>Pseudomonadati</taxon>
        <taxon>Aquificota</taxon>
        <taxon>Aquificia</taxon>
        <taxon>Desulfurobacteriales</taxon>
        <taxon>Desulfurobacteriaceae</taxon>
        <taxon>Desulfurobacterium</taxon>
    </lineage>
</organism>
<evidence type="ECO:0000259" key="10">
    <source>
        <dbReference type="PROSITE" id="PS50881"/>
    </source>
</evidence>
<dbReference type="PROSITE" id="PS50881">
    <property type="entry name" value="S5_DSRBD"/>
    <property type="match status" value="1"/>
</dbReference>
<dbReference type="SUPFAM" id="SSF54211">
    <property type="entry name" value="Ribosomal protein S5 domain 2-like"/>
    <property type="match status" value="1"/>
</dbReference>
<dbReference type="InterPro" id="IPR020568">
    <property type="entry name" value="Ribosomal_Su5_D2-typ_SF"/>
</dbReference>
<dbReference type="GO" id="GO:0042254">
    <property type="term" value="P:ribosome biogenesis"/>
    <property type="evidence" value="ECO:0007669"/>
    <property type="project" value="UniProtKB-ARBA"/>
</dbReference>
<evidence type="ECO:0000256" key="8">
    <source>
        <dbReference type="HAMAP-Rule" id="MF_01307"/>
    </source>
</evidence>
<dbReference type="GO" id="GO:0019843">
    <property type="term" value="F:rRNA binding"/>
    <property type="evidence" value="ECO:0007669"/>
    <property type="project" value="UniProtKB-UniRule"/>
</dbReference>
<dbReference type="Gene3D" id="3.30.160.20">
    <property type="match status" value="1"/>
</dbReference>
<keyword evidence="5 8" id="KW-0689">Ribosomal protein</keyword>
<dbReference type="RefSeq" id="WP_076713226.1">
    <property type="nucleotide sequence ID" value="NZ_MOEN01000022.1"/>
</dbReference>
<dbReference type="EMBL" id="MOEN01000022">
    <property type="protein sequence ID" value="OMH40260.1"/>
    <property type="molecule type" value="Genomic_DNA"/>
</dbReference>
<dbReference type="NCBIfam" id="TIGR01021">
    <property type="entry name" value="rpsE_bact"/>
    <property type="match status" value="1"/>
</dbReference>
<sequence length="185" mass="20066">MAKRVKPEGLELKERLVHINRNAKVVTGGRKFSFTAFVVVGDGNGVVGFGRGKASEVPDAIRKATEDAKKNLIKIPVVDGTIPFEVQERFGASTIIMRPAAPGTGVIASAPVRAVLESAGITDILTKVIGSTNPHTVVRAVLKALEKLKLPEEFAELRGVSTEELRKRWKLPGRRITPEGEIVRR</sequence>
<dbReference type="InterPro" id="IPR005712">
    <property type="entry name" value="Ribosomal_uS5_bac-type"/>
</dbReference>
<evidence type="ECO:0000313" key="12">
    <source>
        <dbReference type="Proteomes" id="UP000187408"/>
    </source>
</evidence>
<accession>A0A1R1MKM4</accession>
<dbReference type="InterPro" id="IPR005324">
    <property type="entry name" value="Ribosomal_uS5_C"/>
</dbReference>
<dbReference type="InterPro" id="IPR000851">
    <property type="entry name" value="Ribosomal_uS5"/>
</dbReference>
<evidence type="ECO:0000256" key="2">
    <source>
        <dbReference type="ARBA" id="ARBA00008945"/>
    </source>
</evidence>
<keyword evidence="12" id="KW-1185">Reference proteome</keyword>
<feature type="domain" description="S5 DRBM" evidence="10">
    <location>
        <begin position="12"/>
        <end position="75"/>
    </location>
</feature>
<keyword evidence="3 8" id="KW-0699">rRNA-binding</keyword>
<dbReference type="GO" id="GO:0006412">
    <property type="term" value="P:translation"/>
    <property type="evidence" value="ECO:0007669"/>
    <property type="project" value="UniProtKB-UniRule"/>
</dbReference>
<comment type="caution">
    <text evidence="11">The sequence shown here is derived from an EMBL/GenBank/DDBJ whole genome shotgun (WGS) entry which is preliminary data.</text>
</comment>
<comment type="domain">
    <text evidence="8">The N-terminal domain interacts with the head of the 30S subunit; the C-terminal domain interacts with the body and contacts protein S4. The interaction surface between S4 and S5 is involved in control of translational fidelity.</text>
</comment>
<dbReference type="Pfam" id="PF00333">
    <property type="entry name" value="Ribosomal_S5"/>
    <property type="match status" value="1"/>
</dbReference>
<protein>
    <recommendedName>
        <fullName evidence="7 8">Small ribosomal subunit protein uS5</fullName>
    </recommendedName>
</protein>
<dbReference type="STRING" id="1914305.BLW93_06130"/>
<comment type="function">
    <text evidence="1 8">Located at the back of the 30S subunit body where it stabilizes the conformation of the head with respect to the body.</text>
</comment>
<keyword evidence="6 8" id="KW-0687">Ribonucleoprotein</keyword>
<gene>
    <name evidence="8" type="primary">rpsE</name>
    <name evidence="11" type="ORF">BLW93_06130</name>
</gene>
<dbReference type="PROSITE" id="PS00585">
    <property type="entry name" value="RIBOSOMAL_S5"/>
    <property type="match status" value="1"/>
</dbReference>
<dbReference type="Proteomes" id="UP000187408">
    <property type="component" value="Unassembled WGS sequence"/>
</dbReference>
<dbReference type="Gene3D" id="3.30.230.10">
    <property type="match status" value="1"/>
</dbReference>
<evidence type="ECO:0000256" key="7">
    <source>
        <dbReference type="ARBA" id="ARBA00035255"/>
    </source>
</evidence>
<evidence type="ECO:0000256" key="5">
    <source>
        <dbReference type="ARBA" id="ARBA00022980"/>
    </source>
</evidence>
<dbReference type="InterPro" id="IPR013810">
    <property type="entry name" value="Ribosomal_uS5_N"/>
</dbReference>
<dbReference type="SUPFAM" id="SSF54768">
    <property type="entry name" value="dsRNA-binding domain-like"/>
    <property type="match status" value="1"/>
</dbReference>
<evidence type="ECO:0000256" key="3">
    <source>
        <dbReference type="ARBA" id="ARBA00022730"/>
    </source>
</evidence>
<dbReference type="GO" id="GO:0005737">
    <property type="term" value="C:cytoplasm"/>
    <property type="evidence" value="ECO:0007669"/>
    <property type="project" value="UniProtKB-ARBA"/>
</dbReference>
<evidence type="ECO:0000256" key="6">
    <source>
        <dbReference type="ARBA" id="ARBA00023274"/>
    </source>
</evidence>
<dbReference type="FunFam" id="3.30.230.10:FF:000002">
    <property type="entry name" value="30S ribosomal protein S5"/>
    <property type="match status" value="1"/>
</dbReference>
<dbReference type="HAMAP" id="MF_01307_B">
    <property type="entry name" value="Ribosomal_uS5_B"/>
    <property type="match status" value="1"/>
</dbReference>
<comment type="subunit">
    <text evidence="8">Part of the 30S ribosomal subunit. Contacts proteins S4 and S8.</text>
</comment>
<proteinExistence type="inferred from homology"/>
<evidence type="ECO:0000256" key="9">
    <source>
        <dbReference type="RuleBase" id="RU003823"/>
    </source>
</evidence>
<evidence type="ECO:0000313" key="11">
    <source>
        <dbReference type="EMBL" id="OMH40260.1"/>
    </source>
</evidence>
<dbReference type="AlphaFoldDB" id="A0A1R1MKM4"/>
<dbReference type="GO" id="GO:0003735">
    <property type="term" value="F:structural constituent of ribosome"/>
    <property type="evidence" value="ECO:0007669"/>
    <property type="project" value="UniProtKB-UniRule"/>
</dbReference>
<dbReference type="InterPro" id="IPR014721">
    <property type="entry name" value="Ribsml_uS5_D2-typ_fold_subgr"/>
</dbReference>
<dbReference type="GO" id="GO:0015935">
    <property type="term" value="C:small ribosomal subunit"/>
    <property type="evidence" value="ECO:0007669"/>
    <property type="project" value="InterPro"/>
</dbReference>
<dbReference type="OrthoDB" id="9809045at2"/>
<dbReference type="InterPro" id="IPR018192">
    <property type="entry name" value="Ribosomal_uS5_N_CS"/>
</dbReference>
<name>A0A1R1MKM4_9BACT</name>